<dbReference type="Proteomes" id="UP000829196">
    <property type="component" value="Unassembled WGS sequence"/>
</dbReference>
<accession>A0A8T3BHY5</accession>
<dbReference type="EMBL" id="JAGYWB010000009">
    <property type="protein sequence ID" value="KAI0511501.1"/>
    <property type="molecule type" value="Genomic_DNA"/>
</dbReference>
<evidence type="ECO:0000313" key="2">
    <source>
        <dbReference type="EMBL" id="KAI0511501.1"/>
    </source>
</evidence>
<evidence type="ECO:0000313" key="3">
    <source>
        <dbReference type="Proteomes" id="UP000829196"/>
    </source>
</evidence>
<reference evidence="2" key="1">
    <citation type="journal article" date="2022" name="Front. Genet.">
        <title>Chromosome-Scale Assembly of the Dendrobium nobile Genome Provides Insights Into the Molecular Mechanism of the Biosynthesis of the Medicinal Active Ingredient of Dendrobium.</title>
        <authorList>
            <person name="Xu Q."/>
            <person name="Niu S.-C."/>
            <person name="Li K.-L."/>
            <person name="Zheng P.-J."/>
            <person name="Zhang X.-J."/>
            <person name="Jia Y."/>
            <person name="Liu Y."/>
            <person name="Niu Y.-X."/>
            <person name="Yu L.-H."/>
            <person name="Chen D.-F."/>
            <person name="Zhang G.-Q."/>
        </authorList>
    </citation>
    <scope>NUCLEOTIDE SEQUENCE</scope>
    <source>
        <tissue evidence="2">Leaf</tissue>
    </source>
</reference>
<feature type="chain" id="PRO_5035888039" evidence="1">
    <location>
        <begin position="25"/>
        <end position="79"/>
    </location>
</feature>
<keyword evidence="1" id="KW-0732">Signal</keyword>
<feature type="signal peptide" evidence="1">
    <location>
        <begin position="1"/>
        <end position="24"/>
    </location>
</feature>
<name>A0A8T3BHY5_DENNO</name>
<dbReference type="AlphaFoldDB" id="A0A8T3BHY5"/>
<protein>
    <submittedName>
        <fullName evidence="2">Uncharacterized protein</fullName>
    </submittedName>
</protein>
<sequence>MSCRSYRALLFVTFVVFVIVVASTQNATAIRAISEELRQRNEDPSVEQSVYEKAKEIMASWMERLPSGPSPGGGGGHHR</sequence>
<gene>
    <name evidence="2" type="ORF">KFK09_012131</name>
</gene>
<dbReference type="PANTHER" id="PTHR37245">
    <property type="entry name" value="PAMP-INDUCED SECRETED PEPTIDE 1"/>
    <property type="match status" value="1"/>
</dbReference>
<dbReference type="InterPro" id="IPR040273">
    <property type="entry name" value="PIP1"/>
</dbReference>
<comment type="caution">
    <text evidence="2">The sequence shown here is derived from an EMBL/GenBank/DDBJ whole genome shotgun (WGS) entry which is preliminary data.</text>
</comment>
<evidence type="ECO:0000256" key="1">
    <source>
        <dbReference type="SAM" id="SignalP"/>
    </source>
</evidence>
<keyword evidence="3" id="KW-1185">Reference proteome</keyword>
<proteinExistence type="predicted"/>
<dbReference type="PANTHER" id="PTHR37245:SF4">
    <property type="entry name" value="PAMP-INDUCED SECRETED PEPTIDE 1"/>
    <property type="match status" value="1"/>
</dbReference>
<dbReference type="GO" id="GO:0006952">
    <property type="term" value="P:defense response"/>
    <property type="evidence" value="ECO:0007669"/>
    <property type="project" value="InterPro"/>
</dbReference>
<dbReference type="SMR" id="A0A8T3BHY5"/>
<organism evidence="2 3">
    <name type="scientific">Dendrobium nobile</name>
    <name type="common">Orchid</name>
    <dbReference type="NCBI Taxonomy" id="94219"/>
    <lineage>
        <taxon>Eukaryota</taxon>
        <taxon>Viridiplantae</taxon>
        <taxon>Streptophyta</taxon>
        <taxon>Embryophyta</taxon>
        <taxon>Tracheophyta</taxon>
        <taxon>Spermatophyta</taxon>
        <taxon>Magnoliopsida</taxon>
        <taxon>Liliopsida</taxon>
        <taxon>Asparagales</taxon>
        <taxon>Orchidaceae</taxon>
        <taxon>Epidendroideae</taxon>
        <taxon>Malaxideae</taxon>
        <taxon>Dendrobiinae</taxon>
        <taxon>Dendrobium</taxon>
    </lineage>
</organism>